<accession>A0A5B7DMV0</accession>
<proteinExistence type="predicted"/>
<dbReference type="Proteomes" id="UP000324222">
    <property type="component" value="Unassembled WGS sequence"/>
</dbReference>
<name>A0A5B7DMV0_PORTR</name>
<reference evidence="2 3" key="1">
    <citation type="submission" date="2019-05" db="EMBL/GenBank/DDBJ databases">
        <title>Another draft genome of Portunus trituberculatus and its Hox gene families provides insights of decapod evolution.</title>
        <authorList>
            <person name="Jeong J.-H."/>
            <person name="Song I."/>
            <person name="Kim S."/>
            <person name="Choi T."/>
            <person name="Kim D."/>
            <person name="Ryu S."/>
            <person name="Kim W."/>
        </authorList>
    </citation>
    <scope>NUCLEOTIDE SEQUENCE [LARGE SCALE GENOMIC DNA]</scope>
    <source>
        <tissue evidence="2">Muscle</tissue>
    </source>
</reference>
<keyword evidence="3" id="KW-1185">Reference proteome</keyword>
<comment type="caution">
    <text evidence="2">The sequence shown here is derived from an EMBL/GenBank/DDBJ whole genome shotgun (WGS) entry which is preliminary data.</text>
</comment>
<evidence type="ECO:0000313" key="2">
    <source>
        <dbReference type="EMBL" id="MPC22409.1"/>
    </source>
</evidence>
<dbReference type="AlphaFoldDB" id="A0A5B7DMV0"/>
<evidence type="ECO:0000313" key="3">
    <source>
        <dbReference type="Proteomes" id="UP000324222"/>
    </source>
</evidence>
<evidence type="ECO:0000256" key="1">
    <source>
        <dbReference type="SAM" id="MobiDB-lite"/>
    </source>
</evidence>
<organism evidence="2 3">
    <name type="scientific">Portunus trituberculatus</name>
    <name type="common">Swimming crab</name>
    <name type="synonym">Neptunus trituberculatus</name>
    <dbReference type="NCBI Taxonomy" id="210409"/>
    <lineage>
        <taxon>Eukaryota</taxon>
        <taxon>Metazoa</taxon>
        <taxon>Ecdysozoa</taxon>
        <taxon>Arthropoda</taxon>
        <taxon>Crustacea</taxon>
        <taxon>Multicrustacea</taxon>
        <taxon>Malacostraca</taxon>
        <taxon>Eumalacostraca</taxon>
        <taxon>Eucarida</taxon>
        <taxon>Decapoda</taxon>
        <taxon>Pleocyemata</taxon>
        <taxon>Brachyura</taxon>
        <taxon>Eubrachyura</taxon>
        <taxon>Portunoidea</taxon>
        <taxon>Portunidae</taxon>
        <taxon>Portuninae</taxon>
        <taxon>Portunus</taxon>
    </lineage>
</organism>
<protein>
    <submittedName>
        <fullName evidence="2">Uncharacterized protein</fullName>
    </submittedName>
</protein>
<gene>
    <name evidence="2" type="ORF">E2C01_015422</name>
</gene>
<dbReference type="EMBL" id="VSRR010001085">
    <property type="protein sequence ID" value="MPC22409.1"/>
    <property type="molecule type" value="Genomic_DNA"/>
</dbReference>
<feature type="region of interest" description="Disordered" evidence="1">
    <location>
        <begin position="52"/>
        <end position="73"/>
    </location>
</feature>
<sequence length="73" mass="8086">MNGREVEAWFSFIWCKDSQAVVRECSLYASALLGLPGSLVFRLCSVLPGGDKRREMRPATPAQNKTITKGLDI</sequence>